<accession>A0A8R1E5E1</accession>
<sequence>MGSDEESAEASSTSYHQFFGVDHHAKEQLFCPLQASQIEFAFRTQIKTDIVIKVQAPNGEVSGYINPDTTEYTTFSPSNIGCGHGQWLVHVARRRGCKFHHGFTKVLNLVGQGILYFEVDTLGTLREVERLWLDCLY</sequence>
<name>A0A8R1E5E1_CAEJA</name>
<dbReference type="EnsemblMetazoa" id="CJA19267.1">
    <property type="protein sequence ID" value="CJA19267.1"/>
    <property type="gene ID" value="WBGene00138472"/>
</dbReference>
<evidence type="ECO:0000313" key="2">
    <source>
        <dbReference type="Proteomes" id="UP000005237"/>
    </source>
</evidence>
<dbReference type="AlphaFoldDB" id="A0A8R1E5E1"/>
<reference evidence="2" key="1">
    <citation type="submission" date="2010-08" db="EMBL/GenBank/DDBJ databases">
        <authorList>
            <consortium name="Caenorhabditis japonica Sequencing Consortium"/>
            <person name="Wilson R.K."/>
        </authorList>
    </citation>
    <scope>NUCLEOTIDE SEQUENCE [LARGE SCALE GENOMIC DNA]</scope>
    <source>
        <strain evidence="2">DF5081</strain>
    </source>
</reference>
<protein>
    <submittedName>
        <fullName evidence="1">Uncharacterized protein</fullName>
    </submittedName>
</protein>
<reference evidence="1" key="2">
    <citation type="submission" date="2022-06" db="UniProtKB">
        <authorList>
            <consortium name="EnsemblMetazoa"/>
        </authorList>
    </citation>
    <scope>IDENTIFICATION</scope>
    <source>
        <strain evidence="1">DF5081</strain>
    </source>
</reference>
<evidence type="ECO:0000313" key="1">
    <source>
        <dbReference type="EnsemblMetazoa" id="CJA19267.1"/>
    </source>
</evidence>
<organism evidence="1 2">
    <name type="scientific">Caenorhabditis japonica</name>
    <dbReference type="NCBI Taxonomy" id="281687"/>
    <lineage>
        <taxon>Eukaryota</taxon>
        <taxon>Metazoa</taxon>
        <taxon>Ecdysozoa</taxon>
        <taxon>Nematoda</taxon>
        <taxon>Chromadorea</taxon>
        <taxon>Rhabditida</taxon>
        <taxon>Rhabditina</taxon>
        <taxon>Rhabditomorpha</taxon>
        <taxon>Rhabditoidea</taxon>
        <taxon>Rhabditidae</taxon>
        <taxon>Peloderinae</taxon>
        <taxon>Caenorhabditis</taxon>
    </lineage>
</organism>
<proteinExistence type="predicted"/>
<keyword evidence="2" id="KW-1185">Reference proteome</keyword>
<dbReference type="Proteomes" id="UP000005237">
    <property type="component" value="Unassembled WGS sequence"/>
</dbReference>